<keyword evidence="4" id="KW-0067">ATP-binding</keyword>
<dbReference type="PROSITE" id="PS00108">
    <property type="entry name" value="PROTEIN_KINASE_ST"/>
    <property type="match status" value="1"/>
</dbReference>
<keyword evidence="3 8" id="KW-0418">Kinase</keyword>
<keyword evidence="9" id="KW-1185">Reference proteome</keyword>
<sequence length="328" mass="36128">MNQRPTTNTEHEAADASSGYTEDINDEMAAANTGSMDKSFSNIRERYVSASGHTRLLTATRYGKVYMLKCLKPDYLYTPVYRQALAKEFEIGLLLDHPNICRTIDMEYIEGLGQTIVMDYIDGDTLQQLINNGTLTAEMAHKAIRQLASALDYMHSKQIVHRDLKPANIMVTHHGSNIKLIDFGLADSDSFNVLKLPAGTSGYIAPELLLPGATADERADIYSLGMVMRDMTEATGDKQLMRMANACTRHNADERPTQLSSLLGKQKPRPWQHVALVVMALTALALAAYIAKELAVRYGAESGNSIQAPAQGTAGDGNRAIDYSQWPR</sequence>
<keyword evidence="6" id="KW-0472">Membrane</keyword>
<evidence type="ECO:0000256" key="6">
    <source>
        <dbReference type="SAM" id="Phobius"/>
    </source>
</evidence>
<evidence type="ECO:0000313" key="9">
    <source>
        <dbReference type="Proteomes" id="UP000764045"/>
    </source>
</evidence>
<dbReference type="InterPro" id="IPR008271">
    <property type="entry name" value="Ser/Thr_kinase_AS"/>
</dbReference>
<feature type="domain" description="Protein kinase" evidence="7">
    <location>
        <begin position="25"/>
        <end position="328"/>
    </location>
</feature>
<dbReference type="CDD" id="cd00180">
    <property type="entry name" value="PKc"/>
    <property type="match status" value="1"/>
</dbReference>
<feature type="region of interest" description="Disordered" evidence="5">
    <location>
        <begin position="306"/>
        <end position="328"/>
    </location>
</feature>
<dbReference type="Pfam" id="PF00069">
    <property type="entry name" value="Pkinase"/>
    <property type="match status" value="1"/>
</dbReference>
<dbReference type="AlphaFoldDB" id="A0A938WKX2"/>
<dbReference type="Proteomes" id="UP000764045">
    <property type="component" value="Unassembled WGS sequence"/>
</dbReference>
<dbReference type="PANTHER" id="PTHR43671">
    <property type="entry name" value="SERINE/THREONINE-PROTEIN KINASE NEK"/>
    <property type="match status" value="1"/>
</dbReference>
<keyword evidence="2" id="KW-0547">Nucleotide-binding</keyword>
<dbReference type="Gene3D" id="1.10.510.10">
    <property type="entry name" value="Transferase(Phosphotransferase) domain 1"/>
    <property type="match status" value="1"/>
</dbReference>
<dbReference type="EMBL" id="JACJJL010000005">
    <property type="protein sequence ID" value="MBM6661035.1"/>
    <property type="molecule type" value="Genomic_DNA"/>
</dbReference>
<dbReference type="SMART" id="SM00220">
    <property type="entry name" value="S_TKc"/>
    <property type="match status" value="1"/>
</dbReference>
<dbReference type="RefSeq" id="WP_205108364.1">
    <property type="nucleotide sequence ID" value="NZ_JACJJL010000005.1"/>
</dbReference>
<evidence type="ECO:0000313" key="8">
    <source>
        <dbReference type="EMBL" id="MBM6661035.1"/>
    </source>
</evidence>
<dbReference type="GO" id="GO:0004674">
    <property type="term" value="F:protein serine/threonine kinase activity"/>
    <property type="evidence" value="ECO:0007669"/>
    <property type="project" value="TreeGrafter"/>
</dbReference>
<organism evidence="8 9">
    <name type="scientific">Marseilla massiliensis</name>
    <dbReference type="NCBI Taxonomy" id="1841864"/>
    <lineage>
        <taxon>Bacteria</taxon>
        <taxon>Pseudomonadati</taxon>
        <taxon>Bacteroidota</taxon>
        <taxon>Bacteroidia</taxon>
        <taxon>Bacteroidales</taxon>
        <taxon>Prevotellaceae</taxon>
        <taxon>Marseilla</taxon>
    </lineage>
</organism>
<protein>
    <submittedName>
        <fullName evidence="8">Protein kinase family protein</fullName>
    </submittedName>
</protein>
<gene>
    <name evidence="8" type="ORF">H6B30_04560</name>
</gene>
<feature type="region of interest" description="Disordered" evidence="5">
    <location>
        <begin position="1"/>
        <end position="22"/>
    </location>
</feature>
<evidence type="ECO:0000256" key="4">
    <source>
        <dbReference type="ARBA" id="ARBA00022840"/>
    </source>
</evidence>
<dbReference type="PROSITE" id="PS50011">
    <property type="entry name" value="PROTEIN_KINASE_DOM"/>
    <property type="match status" value="1"/>
</dbReference>
<name>A0A938WKX2_9BACT</name>
<evidence type="ECO:0000256" key="2">
    <source>
        <dbReference type="ARBA" id="ARBA00022741"/>
    </source>
</evidence>
<evidence type="ECO:0000256" key="1">
    <source>
        <dbReference type="ARBA" id="ARBA00022679"/>
    </source>
</evidence>
<evidence type="ECO:0000256" key="5">
    <source>
        <dbReference type="SAM" id="MobiDB-lite"/>
    </source>
</evidence>
<evidence type="ECO:0000259" key="7">
    <source>
        <dbReference type="PROSITE" id="PS50011"/>
    </source>
</evidence>
<accession>A0A938WKX2</accession>
<dbReference type="GO" id="GO:0005524">
    <property type="term" value="F:ATP binding"/>
    <property type="evidence" value="ECO:0007669"/>
    <property type="project" value="UniProtKB-KW"/>
</dbReference>
<feature type="transmembrane region" description="Helical" evidence="6">
    <location>
        <begin position="271"/>
        <end position="291"/>
    </location>
</feature>
<keyword evidence="6" id="KW-1133">Transmembrane helix</keyword>
<keyword evidence="1" id="KW-0808">Transferase</keyword>
<dbReference type="PANTHER" id="PTHR43671:SF103">
    <property type="entry name" value="KINASE, PUTATIVE-RELATED"/>
    <property type="match status" value="1"/>
</dbReference>
<reference evidence="8 9" key="1">
    <citation type="journal article" date="2021" name="Sci. Rep.">
        <title>The distribution of antibiotic resistance genes in chicken gut microbiota commensals.</title>
        <authorList>
            <person name="Juricova H."/>
            <person name="Matiasovicova J."/>
            <person name="Kubasova T."/>
            <person name="Cejkova D."/>
            <person name="Rychlik I."/>
        </authorList>
    </citation>
    <scope>NUCLEOTIDE SEQUENCE [LARGE SCALE GENOMIC DNA]</scope>
    <source>
        <strain evidence="8 9">An819</strain>
    </source>
</reference>
<dbReference type="InterPro" id="IPR011009">
    <property type="entry name" value="Kinase-like_dom_sf"/>
</dbReference>
<dbReference type="InterPro" id="IPR000719">
    <property type="entry name" value="Prot_kinase_dom"/>
</dbReference>
<comment type="caution">
    <text evidence="8">The sequence shown here is derived from an EMBL/GenBank/DDBJ whole genome shotgun (WGS) entry which is preliminary data.</text>
</comment>
<proteinExistence type="predicted"/>
<dbReference type="SUPFAM" id="SSF56112">
    <property type="entry name" value="Protein kinase-like (PK-like)"/>
    <property type="match status" value="1"/>
</dbReference>
<dbReference type="InterPro" id="IPR050660">
    <property type="entry name" value="NEK_Ser/Thr_kinase"/>
</dbReference>
<keyword evidence="6" id="KW-0812">Transmembrane</keyword>
<evidence type="ECO:0000256" key="3">
    <source>
        <dbReference type="ARBA" id="ARBA00022777"/>
    </source>
</evidence>